<evidence type="ECO:0000313" key="1">
    <source>
        <dbReference type="EMBL" id="MBO8482750.1"/>
    </source>
</evidence>
<dbReference type="Proteomes" id="UP000725002">
    <property type="component" value="Unassembled WGS sequence"/>
</dbReference>
<accession>A0A940DQB1</accession>
<reference evidence="1" key="1">
    <citation type="submission" date="2020-10" db="EMBL/GenBank/DDBJ databases">
        <authorList>
            <person name="Gilroy R."/>
        </authorList>
    </citation>
    <scope>NUCLEOTIDE SEQUENCE</scope>
    <source>
        <strain evidence="1">G3-8215</strain>
    </source>
</reference>
<organism evidence="1 2">
    <name type="scientific">Candidatus Cryptobacteroides avicola</name>
    <dbReference type="NCBI Taxonomy" id="2840757"/>
    <lineage>
        <taxon>Bacteria</taxon>
        <taxon>Pseudomonadati</taxon>
        <taxon>Bacteroidota</taxon>
        <taxon>Bacteroidia</taxon>
        <taxon>Bacteroidales</taxon>
        <taxon>Candidatus Cryptobacteroides</taxon>
    </lineage>
</organism>
<reference evidence="1" key="2">
    <citation type="journal article" date="2021" name="PeerJ">
        <title>Extensive microbial diversity within the chicken gut microbiome revealed by metagenomics and culture.</title>
        <authorList>
            <person name="Gilroy R."/>
            <person name="Ravi A."/>
            <person name="Getino M."/>
            <person name="Pursley I."/>
            <person name="Horton D.L."/>
            <person name="Alikhan N.F."/>
            <person name="Baker D."/>
            <person name="Gharbi K."/>
            <person name="Hall N."/>
            <person name="Watson M."/>
            <person name="Adriaenssens E.M."/>
            <person name="Foster-Nyarko E."/>
            <person name="Jarju S."/>
            <person name="Secka A."/>
            <person name="Antonio M."/>
            <person name="Oren A."/>
            <person name="Chaudhuri R.R."/>
            <person name="La Ragione R."/>
            <person name="Hildebrand F."/>
            <person name="Pallen M.J."/>
        </authorList>
    </citation>
    <scope>NUCLEOTIDE SEQUENCE</scope>
    <source>
        <strain evidence="1">G3-8215</strain>
    </source>
</reference>
<protein>
    <submittedName>
        <fullName evidence="1">Uncharacterized protein</fullName>
    </submittedName>
</protein>
<gene>
    <name evidence="1" type="ORF">IAB75_01315</name>
</gene>
<name>A0A940DQB1_9BACT</name>
<sequence>MEMNNEPLIGGIDLLGLKGAVYTTLKGKKCIIIPTETNPCINVWEGGQRLKAFLGIAVVKSPDNKYGNSHFVKTSVSRKTREALGISAENLKDYTPILGNLKAFSKGQPAAYQQATPAMPEDDDLPW</sequence>
<dbReference type="AlphaFoldDB" id="A0A940DQB1"/>
<evidence type="ECO:0000313" key="2">
    <source>
        <dbReference type="Proteomes" id="UP000725002"/>
    </source>
</evidence>
<proteinExistence type="predicted"/>
<comment type="caution">
    <text evidence="1">The sequence shown here is derived from an EMBL/GenBank/DDBJ whole genome shotgun (WGS) entry which is preliminary data.</text>
</comment>
<dbReference type="EMBL" id="JADILV010000008">
    <property type="protein sequence ID" value="MBO8482750.1"/>
    <property type="molecule type" value="Genomic_DNA"/>
</dbReference>